<dbReference type="InterPro" id="IPR058633">
    <property type="entry name" value="EmrA/FarA_HH"/>
</dbReference>
<keyword evidence="6 10" id="KW-0812">Transmembrane</keyword>
<evidence type="ECO:0000256" key="5">
    <source>
        <dbReference type="ARBA" id="ARBA00022519"/>
    </source>
</evidence>
<dbReference type="EMBL" id="WESC01000019">
    <property type="protein sequence ID" value="KAB7738590.1"/>
    <property type="molecule type" value="Genomic_DNA"/>
</dbReference>
<dbReference type="Gene3D" id="1.10.287.470">
    <property type="entry name" value="Helix hairpin bin"/>
    <property type="match status" value="1"/>
</dbReference>
<evidence type="ECO:0000256" key="8">
    <source>
        <dbReference type="ARBA" id="ARBA00023136"/>
    </source>
</evidence>
<dbReference type="PANTHER" id="PTHR30386">
    <property type="entry name" value="MEMBRANE FUSION SUBUNIT OF EMRAB-TOLC MULTIDRUG EFFLUX PUMP"/>
    <property type="match status" value="1"/>
</dbReference>
<feature type="transmembrane region" description="Helical" evidence="10">
    <location>
        <begin position="18"/>
        <end position="38"/>
    </location>
</feature>
<name>A0A6N6VDF6_9HYPH</name>
<evidence type="ECO:0000256" key="1">
    <source>
        <dbReference type="ARBA" id="ARBA00004377"/>
    </source>
</evidence>
<evidence type="ECO:0000256" key="7">
    <source>
        <dbReference type="ARBA" id="ARBA00022989"/>
    </source>
</evidence>
<dbReference type="FunFam" id="2.40.30.170:FF:000003">
    <property type="entry name" value="Multidrug resistance protein A"/>
    <property type="match status" value="1"/>
</dbReference>
<evidence type="ECO:0000256" key="6">
    <source>
        <dbReference type="ARBA" id="ARBA00022692"/>
    </source>
</evidence>
<feature type="domain" description="Multidrug export protein EmrA/FarA alpha-helical hairpin" evidence="11">
    <location>
        <begin position="92"/>
        <end position="210"/>
    </location>
</feature>
<dbReference type="GO" id="GO:1990961">
    <property type="term" value="P:xenobiotic detoxification by transmembrane export across the plasma membrane"/>
    <property type="evidence" value="ECO:0007669"/>
    <property type="project" value="UniProtKB-ARBA"/>
</dbReference>
<dbReference type="GO" id="GO:0015721">
    <property type="term" value="P:bile acid and bile salt transport"/>
    <property type="evidence" value="ECO:0007669"/>
    <property type="project" value="UniProtKB-ARBA"/>
</dbReference>
<sequence>MSYDSNILGRGTPRQRGLALLGIIVIAGILVWAGYWFVFGGSYQSTDDAYVAGDVVQITAEQPGTVQVLSADDTQSVKRGQALVTLDPSSVEIALQAAEADLARTVRQVRAQFAKADALRADIAQREVAVRQAESDLKRRRQLAGDGAVSGEELAHARDAVAAQEATLSSAKEQLNATLAAIDGTSVSTNPDVLAAAARVRDAALGVRRTHIVSPVNGLVARRTVQLGQHVAAGAPLMAVVPLEDVWVDANFKEGQLANLRVGQPVTLEADIYGGDVTYHGHVVGVSAGSGSAFALLPPQNASGNWIKIVQRLPVRIALDPAEVRAHPLRIGLSVSVKVDVRDTSGPLVASEVRSVPLPPRPRDDGNAGIEQTIERIVADNGGGGAVSAAARLP</sequence>
<dbReference type="GO" id="GO:0005886">
    <property type="term" value="C:plasma membrane"/>
    <property type="evidence" value="ECO:0007669"/>
    <property type="project" value="UniProtKB-SubCell"/>
</dbReference>
<evidence type="ECO:0000256" key="10">
    <source>
        <dbReference type="SAM" id="Phobius"/>
    </source>
</evidence>
<evidence type="ECO:0000313" key="13">
    <source>
        <dbReference type="Proteomes" id="UP000468901"/>
    </source>
</evidence>
<accession>A0A6N6VDF6</accession>
<keyword evidence="8 10" id="KW-0472">Membrane</keyword>
<keyword evidence="9" id="KW-0175">Coiled coil</keyword>
<dbReference type="Proteomes" id="UP000468901">
    <property type="component" value="Unassembled WGS sequence"/>
</dbReference>
<evidence type="ECO:0000259" key="11">
    <source>
        <dbReference type="Pfam" id="PF25885"/>
    </source>
</evidence>
<comment type="subcellular location">
    <subcellularLocation>
        <location evidence="1">Cell inner membrane</location>
        <topology evidence="1">Single-pass membrane protein</topology>
    </subcellularLocation>
</comment>
<evidence type="ECO:0000256" key="9">
    <source>
        <dbReference type="SAM" id="Coils"/>
    </source>
</evidence>
<comment type="caution">
    <text evidence="12">The sequence shown here is derived from an EMBL/GenBank/DDBJ whole genome shotgun (WGS) entry which is preliminary data.</text>
</comment>
<organism evidence="12 13">
    <name type="scientific">Parvibaculum sedimenti</name>
    <dbReference type="NCBI Taxonomy" id="2608632"/>
    <lineage>
        <taxon>Bacteria</taxon>
        <taxon>Pseudomonadati</taxon>
        <taxon>Pseudomonadota</taxon>
        <taxon>Alphaproteobacteria</taxon>
        <taxon>Hyphomicrobiales</taxon>
        <taxon>Parvibaculaceae</taxon>
        <taxon>Parvibaculum</taxon>
    </lineage>
</organism>
<comment type="similarity">
    <text evidence="2">Belongs to the membrane fusion protein (MFP) (TC 8.A.1) family.</text>
</comment>
<dbReference type="RefSeq" id="WP_152217467.1">
    <property type="nucleotide sequence ID" value="NZ_JBAQYD010000381.1"/>
</dbReference>
<dbReference type="Gene3D" id="2.40.30.170">
    <property type="match status" value="1"/>
</dbReference>
<dbReference type="Pfam" id="PF25885">
    <property type="entry name" value="HH_EMRA"/>
    <property type="match status" value="1"/>
</dbReference>
<reference evidence="12 13" key="1">
    <citation type="submission" date="2019-09" db="EMBL/GenBank/DDBJ databases">
        <title>Parvibaculum sedimenti sp. nov., isolated from sediment.</title>
        <authorList>
            <person name="Wang Y."/>
        </authorList>
    </citation>
    <scope>NUCLEOTIDE SEQUENCE [LARGE SCALE GENOMIC DNA]</scope>
    <source>
        <strain evidence="12 13">HXT-9</strain>
    </source>
</reference>
<evidence type="ECO:0000256" key="4">
    <source>
        <dbReference type="ARBA" id="ARBA00022475"/>
    </source>
</evidence>
<keyword evidence="5" id="KW-0997">Cell inner membrane</keyword>
<dbReference type="InterPro" id="IPR050739">
    <property type="entry name" value="MFP"/>
</dbReference>
<dbReference type="PANTHER" id="PTHR30386:SF19">
    <property type="entry name" value="MULTIDRUG EXPORT PROTEIN EMRA-RELATED"/>
    <property type="match status" value="1"/>
</dbReference>
<gene>
    <name evidence="12" type="ORF">F2P47_16400</name>
</gene>
<keyword evidence="3" id="KW-0813">Transport</keyword>
<keyword evidence="4" id="KW-1003">Cell membrane</keyword>
<dbReference type="GO" id="GO:0046677">
    <property type="term" value="P:response to antibiotic"/>
    <property type="evidence" value="ECO:0007669"/>
    <property type="project" value="UniProtKB-ARBA"/>
</dbReference>
<proteinExistence type="inferred from homology"/>
<evidence type="ECO:0000256" key="2">
    <source>
        <dbReference type="ARBA" id="ARBA00009477"/>
    </source>
</evidence>
<keyword evidence="13" id="KW-1185">Reference proteome</keyword>
<protein>
    <submittedName>
        <fullName evidence="12">HlyD family efflux transporter periplasmic adaptor subunit</fullName>
    </submittedName>
</protein>
<dbReference type="AlphaFoldDB" id="A0A6N6VDF6"/>
<feature type="coiled-coil region" evidence="9">
    <location>
        <begin position="116"/>
        <end position="174"/>
    </location>
</feature>
<evidence type="ECO:0000256" key="3">
    <source>
        <dbReference type="ARBA" id="ARBA00022448"/>
    </source>
</evidence>
<evidence type="ECO:0000313" key="12">
    <source>
        <dbReference type="EMBL" id="KAB7738590.1"/>
    </source>
</evidence>
<dbReference type="SUPFAM" id="SSF111369">
    <property type="entry name" value="HlyD-like secretion proteins"/>
    <property type="match status" value="2"/>
</dbReference>
<keyword evidence="7 10" id="KW-1133">Transmembrane helix</keyword>